<keyword evidence="21" id="KW-1185">Reference proteome</keyword>
<feature type="region of interest" description="Disordered" evidence="17">
    <location>
        <begin position="1"/>
        <end position="80"/>
    </location>
</feature>
<dbReference type="GO" id="GO:0016787">
    <property type="term" value="F:hydrolase activity"/>
    <property type="evidence" value="ECO:0007669"/>
    <property type="project" value="UniProtKB-KW"/>
</dbReference>
<evidence type="ECO:0000256" key="4">
    <source>
        <dbReference type="ARBA" id="ARBA00022737"/>
    </source>
</evidence>
<dbReference type="PRINTS" id="PR00379">
    <property type="entry name" value="INTEIN"/>
</dbReference>
<keyword evidence="6 16" id="KW-0378">Hydrolase</keyword>
<keyword evidence="10" id="KW-0651">Protein splicing</keyword>
<protein>
    <recommendedName>
        <fullName evidence="15 16">Replicative DNA helicase</fullName>
        <ecNumber evidence="15 16">5.6.2.3</ecNumber>
    </recommendedName>
</protein>
<dbReference type="SUPFAM" id="SSF48024">
    <property type="entry name" value="N-terminal domain of DnaB helicase"/>
    <property type="match status" value="1"/>
</dbReference>
<dbReference type="InterPro" id="IPR027417">
    <property type="entry name" value="P-loop_NTPase"/>
</dbReference>
<dbReference type="PROSITE" id="PS50818">
    <property type="entry name" value="INTEIN_C_TER"/>
    <property type="match status" value="1"/>
</dbReference>
<evidence type="ECO:0000313" key="21">
    <source>
        <dbReference type="Proteomes" id="UP001166784"/>
    </source>
</evidence>
<dbReference type="InterPro" id="IPR027434">
    <property type="entry name" value="Homing_endonucl"/>
</dbReference>
<reference evidence="20" key="1">
    <citation type="submission" date="2022-03" db="EMBL/GenBank/DDBJ databases">
        <authorList>
            <person name="Santos J.D.N."/>
            <person name="Kallscheuer N."/>
            <person name="Jogler C."/>
            <person name="Lage O.M."/>
        </authorList>
    </citation>
    <scope>NUCLEOTIDE SEQUENCE</scope>
    <source>
        <strain evidence="20">M600PL45_2</strain>
    </source>
</reference>
<dbReference type="NCBIfam" id="TIGR00665">
    <property type="entry name" value="DnaB"/>
    <property type="match status" value="1"/>
</dbReference>
<dbReference type="PROSITE" id="PS50817">
    <property type="entry name" value="INTEIN_N_TER"/>
    <property type="match status" value="1"/>
</dbReference>
<evidence type="ECO:0000256" key="3">
    <source>
        <dbReference type="ARBA" id="ARBA00022705"/>
    </source>
</evidence>
<organism evidence="20 21">
    <name type="scientific">Streptomyces marispadix</name>
    <dbReference type="NCBI Taxonomy" id="2922868"/>
    <lineage>
        <taxon>Bacteria</taxon>
        <taxon>Bacillati</taxon>
        <taxon>Actinomycetota</taxon>
        <taxon>Actinomycetes</taxon>
        <taxon>Kitasatosporales</taxon>
        <taxon>Streptomycetaceae</taxon>
        <taxon>Streptomyces</taxon>
    </lineage>
</organism>
<feature type="compositionally biased region" description="Basic and acidic residues" evidence="17">
    <location>
        <begin position="56"/>
        <end position="65"/>
    </location>
</feature>
<gene>
    <name evidence="20" type="ORF">MMA15_14015</name>
</gene>
<keyword evidence="7 16" id="KW-0347">Helicase</keyword>
<evidence type="ECO:0000256" key="16">
    <source>
        <dbReference type="RuleBase" id="RU362085"/>
    </source>
</evidence>
<keyword evidence="4" id="KW-0677">Repeat</keyword>
<evidence type="ECO:0000256" key="9">
    <source>
        <dbReference type="ARBA" id="ARBA00022840"/>
    </source>
</evidence>
<dbReference type="InterPro" id="IPR007693">
    <property type="entry name" value="DNA_helicase_DnaB-like_N"/>
</dbReference>
<keyword evidence="5 16" id="KW-0547">Nucleotide-binding</keyword>
<feature type="domain" description="DOD-type homing endonuclease" evidence="18">
    <location>
        <begin position="415"/>
        <end position="556"/>
    </location>
</feature>
<evidence type="ECO:0000256" key="1">
    <source>
        <dbReference type="ARBA" id="ARBA00008428"/>
    </source>
</evidence>
<dbReference type="InterPro" id="IPR006141">
    <property type="entry name" value="Intein_N"/>
</dbReference>
<dbReference type="InterPro" id="IPR003586">
    <property type="entry name" value="Hint_dom_C"/>
</dbReference>
<dbReference type="SUPFAM" id="SSF51294">
    <property type="entry name" value="Hedgehog/intein (Hint) domain"/>
    <property type="match status" value="2"/>
</dbReference>
<evidence type="ECO:0000256" key="2">
    <source>
        <dbReference type="ARBA" id="ARBA00022515"/>
    </source>
</evidence>
<evidence type="ECO:0000256" key="8">
    <source>
        <dbReference type="ARBA" id="ARBA00022813"/>
    </source>
</evidence>
<dbReference type="InterPro" id="IPR030934">
    <property type="entry name" value="Intein_C"/>
</dbReference>
<dbReference type="PANTHER" id="PTHR30153:SF2">
    <property type="entry name" value="REPLICATIVE DNA HELICASE"/>
    <property type="match status" value="1"/>
</dbReference>
<dbReference type="NCBIfam" id="TIGR01445">
    <property type="entry name" value="intein_Nterm"/>
    <property type="match status" value="1"/>
</dbReference>
<dbReference type="NCBIfam" id="TIGR01443">
    <property type="entry name" value="intein_Cterm"/>
    <property type="match status" value="1"/>
</dbReference>
<dbReference type="Pfam" id="PF14528">
    <property type="entry name" value="LAGLIDADG_3"/>
    <property type="match status" value="2"/>
</dbReference>
<dbReference type="SMART" id="SM00306">
    <property type="entry name" value="HintN"/>
    <property type="match status" value="2"/>
</dbReference>
<evidence type="ECO:0000256" key="15">
    <source>
        <dbReference type="NCBIfam" id="TIGR00665"/>
    </source>
</evidence>
<dbReference type="PROSITE" id="PS50819">
    <property type="entry name" value="INTEIN_ENDONUCLEASE"/>
    <property type="match status" value="2"/>
</dbReference>
<feature type="domain" description="DOD-type homing endonuclease" evidence="18">
    <location>
        <begin position="934"/>
        <end position="1082"/>
    </location>
</feature>
<evidence type="ECO:0000256" key="14">
    <source>
        <dbReference type="ARBA" id="ARBA00048954"/>
    </source>
</evidence>
<comment type="function">
    <text evidence="16">The main replicative DNA helicase, it participates in initiation and elongation during chromosome replication. Travels ahead of the DNA replisome, separating dsDNA into templates for DNA synthesis. A processive ATP-dependent 5'-3' DNA helicase it has DNA-dependent ATPase activity.</text>
</comment>
<dbReference type="Pfam" id="PF00772">
    <property type="entry name" value="DnaB"/>
    <property type="match status" value="1"/>
</dbReference>
<accession>A0ABS9SYY1</accession>
<reference evidence="20" key="2">
    <citation type="journal article" date="2023" name="Int. J. Syst. Evol. Microbiol.">
        <title>Streptomyces marispadix sp. nov., isolated from marine beach sediment of the Northern Coast of Portugal.</title>
        <authorList>
            <person name="dos Santos J.D.N."/>
            <person name="Vitorino I.R."/>
            <person name="Kallscheuer N."/>
            <person name="Srivastava A."/>
            <person name="Krautwurst S."/>
            <person name="Marz M."/>
            <person name="Jogler C."/>
            <person name="Lobo Da Cunha A."/>
            <person name="Catita J."/>
            <person name="Goncalves H."/>
            <person name="Gonzalez I."/>
            <person name="Reyes F."/>
            <person name="Lage O.M."/>
        </authorList>
    </citation>
    <scope>NUCLEOTIDE SEQUENCE</scope>
    <source>
        <strain evidence="20">M600PL45_2</strain>
    </source>
</reference>
<dbReference type="InterPro" id="IPR007694">
    <property type="entry name" value="DNA_helicase_DnaB-like_C"/>
</dbReference>
<keyword evidence="12" id="KW-0413">Isomerase</keyword>
<feature type="domain" description="SF4 helicase" evidence="19">
    <location>
        <begin position="649"/>
        <end position="817"/>
    </location>
</feature>
<dbReference type="InterPro" id="IPR036844">
    <property type="entry name" value="Hint_dom_sf"/>
</dbReference>
<dbReference type="InterPro" id="IPR004042">
    <property type="entry name" value="Intein_endonuc_central"/>
</dbReference>
<dbReference type="Gene3D" id="2.170.16.10">
    <property type="entry name" value="Hedgehog/Intein (Hint) domain"/>
    <property type="match status" value="1"/>
</dbReference>
<evidence type="ECO:0000256" key="13">
    <source>
        <dbReference type="ARBA" id="ARBA00044940"/>
    </source>
</evidence>
<comment type="caution">
    <text evidence="20">The sequence shown here is derived from an EMBL/GenBank/DDBJ whole genome shotgun (WGS) entry which is preliminary data.</text>
</comment>
<evidence type="ECO:0000256" key="12">
    <source>
        <dbReference type="ARBA" id="ARBA00023235"/>
    </source>
</evidence>
<dbReference type="InterPro" id="IPR007692">
    <property type="entry name" value="DNA_helicase_DnaB"/>
</dbReference>
<dbReference type="SUPFAM" id="SSF52540">
    <property type="entry name" value="P-loop containing nucleoside triphosphate hydrolases"/>
    <property type="match status" value="2"/>
</dbReference>
<dbReference type="EMBL" id="JAKWJU010000002">
    <property type="protein sequence ID" value="MCH6161472.1"/>
    <property type="molecule type" value="Genomic_DNA"/>
</dbReference>
<dbReference type="Pfam" id="PF14890">
    <property type="entry name" value="Intein_splicing"/>
    <property type="match status" value="1"/>
</dbReference>
<dbReference type="InterPro" id="IPR004860">
    <property type="entry name" value="LAGLIDADG_dom"/>
</dbReference>
<dbReference type="SUPFAM" id="SSF55608">
    <property type="entry name" value="Homing endonucleases"/>
    <property type="match status" value="2"/>
</dbReference>
<feature type="compositionally biased region" description="Gly residues" evidence="17">
    <location>
        <begin position="38"/>
        <end position="51"/>
    </location>
</feature>
<dbReference type="InterPro" id="IPR003587">
    <property type="entry name" value="Hint_dom_N"/>
</dbReference>
<comment type="catalytic activity">
    <reaction evidence="14 16">
        <text>ATP + H2O = ADP + phosphate + H(+)</text>
        <dbReference type="Rhea" id="RHEA:13065"/>
        <dbReference type="ChEBI" id="CHEBI:15377"/>
        <dbReference type="ChEBI" id="CHEBI:15378"/>
        <dbReference type="ChEBI" id="CHEBI:30616"/>
        <dbReference type="ChEBI" id="CHEBI:43474"/>
        <dbReference type="ChEBI" id="CHEBI:456216"/>
        <dbReference type="EC" id="5.6.2.3"/>
    </reaction>
</comment>
<dbReference type="NCBIfam" id="NF005852">
    <property type="entry name" value="PRK07773.1"/>
    <property type="match status" value="1"/>
</dbReference>
<dbReference type="PROSITE" id="PS51199">
    <property type="entry name" value="SF4_HELICASE"/>
    <property type="match status" value="3"/>
</dbReference>
<dbReference type="Proteomes" id="UP001166784">
    <property type="component" value="Unassembled WGS sequence"/>
</dbReference>
<dbReference type="CDD" id="cd00081">
    <property type="entry name" value="Hint"/>
    <property type="match status" value="2"/>
</dbReference>
<keyword evidence="8" id="KW-0068">Autocatalytic cleavage</keyword>
<feature type="domain" description="SF4 helicase" evidence="19">
    <location>
        <begin position="1247"/>
        <end position="1306"/>
    </location>
</feature>
<dbReference type="InterPro" id="IPR016136">
    <property type="entry name" value="DNA_helicase_N/primase_C"/>
</dbReference>
<name>A0ABS9SYY1_9ACTN</name>
<dbReference type="Gene3D" id="3.40.50.300">
    <property type="entry name" value="P-loop containing nucleotide triphosphate hydrolases"/>
    <property type="match status" value="3"/>
</dbReference>
<evidence type="ECO:0000313" key="20">
    <source>
        <dbReference type="EMBL" id="MCH6161472.1"/>
    </source>
</evidence>
<evidence type="ECO:0000256" key="11">
    <source>
        <dbReference type="ARBA" id="ARBA00023125"/>
    </source>
</evidence>
<evidence type="ECO:0000259" key="18">
    <source>
        <dbReference type="PROSITE" id="PS50819"/>
    </source>
</evidence>
<comment type="similarity">
    <text evidence="1 16">Belongs to the helicase family. DnaB subfamily.</text>
</comment>
<keyword evidence="3 16" id="KW-0235">DNA replication</keyword>
<evidence type="ECO:0000256" key="10">
    <source>
        <dbReference type="ARBA" id="ARBA00023000"/>
    </source>
</evidence>
<dbReference type="EC" id="5.6.2.3" evidence="15 16"/>
<dbReference type="GO" id="GO:0003678">
    <property type="term" value="F:DNA helicase activity"/>
    <property type="evidence" value="ECO:0007669"/>
    <property type="project" value="UniProtKB-EC"/>
</dbReference>
<feature type="domain" description="SF4 helicase" evidence="19">
    <location>
        <begin position="249"/>
        <end position="286"/>
    </location>
</feature>
<evidence type="ECO:0000256" key="17">
    <source>
        <dbReference type="SAM" id="MobiDB-lite"/>
    </source>
</evidence>
<evidence type="ECO:0000256" key="7">
    <source>
        <dbReference type="ARBA" id="ARBA00022806"/>
    </source>
</evidence>
<dbReference type="SMART" id="SM00305">
    <property type="entry name" value="HintC"/>
    <property type="match status" value="1"/>
</dbReference>
<dbReference type="InterPro" id="IPR006142">
    <property type="entry name" value="INTEIN"/>
</dbReference>
<evidence type="ECO:0000256" key="5">
    <source>
        <dbReference type="ARBA" id="ARBA00022741"/>
    </source>
</evidence>
<proteinExistence type="inferred from homology"/>
<keyword evidence="2 16" id="KW-0639">Primosome</keyword>
<dbReference type="PANTHER" id="PTHR30153">
    <property type="entry name" value="REPLICATIVE DNA HELICASE DNAB"/>
    <property type="match status" value="1"/>
</dbReference>
<dbReference type="Gene3D" id="3.10.28.10">
    <property type="entry name" value="Homing endonucleases"/>
    <property type="match status" value="2"/>
</dbReference>
<sequence length="1306" mass="142733">MTQQSGHIEDPWASDPGARGAARPAPDDRFPTARNGHGHGVNGGHGAGRGAGEQALADRHDRGADSHAPAPAPVSFERVPPQDLEAEQSVLGGMMLSKDAIADVVEVLKGHDFYRPAHATVYEAILDLYAKGEPADPITVTAELTRRGEISRVGGPGYVHSLVQTVPTAANAEYYAEIVHERAVLRRLVEAGTRITQMGYAADGDVDDIVNSAQAEIYSVTEQRTSEDYLPLGDIMEGALDEIEAIGSRSGQMTGVPTGFTDLDSLTNGLHPGQMIVIAARPAMGKALALDTPLPTPAGWTTMGEVRGGDLLLDASGRPTRVTAVTDVLYDRRCYKITFDDGATVIADAEHQWPITTRSARDFRGGQGTWASVRTTREIAGTVRRGASAGAPHHSVANAAPLELPERDLPVGPYTLGAWLGGGRGHASRIDPARTTAPDPELLAHIEAEGFGARSAGTRRAGHVLRPAVDEAGAQPPGAGSRRAAGLAALLREAGVVDGEHIPGPYLRASVGQRRALLAGLLDANGTVTGGGSVRFTVTSRALAEGFRELVTSLGYRCDRSVRRAGGRSESASVRHITTFTTDDEVFRLERKRLQHKERRSFAPTVPGPGQRFIRDVTPVASVPVRCVEVDNPRHLYLATRSMVPTHNSTLALDFARACSVRHSMPSVIFSLEMGRNEIAMRLLSAEARVALHHMRSGSMTDEDWTRLARQMPQVTEAPLYIDDSPNLSMMEIRAKCRRLKQRNDLKLVVIDYLQLMQTGSSRRPESRQQEVSEMSRNLKLLAKELEVPVIALSQLNRGPEQRTDKKPMVSDLRESGCMTADTTLLRADTGVPVTFAELMKDGHEGVLVWSLDEERRLVRAPVTNVFSSGVKPVYRLRLASGREVKATGNHPFLTFGGWTPLEDLAVGDRIAVPRRTPEPLGTGLGWSEHRLGLLAHLIGDGCVLREQPVHYTSDDEANLDFVEAAARAEFGITPRRTPQKSWWHSYLPAPYRCTHGRYNPLHVWFRELGIEGLRSHEKRIPEELYSATDEEVAVFLRHLWATDGSVWMSKPGSRGAARIYYATSSRLLADGVVRLLSRFGIVARTNQVSKKGYERPGYHVTVSGGPDMLTFCRRIGVHGRRGERAELLEAELRERKVNTNVDSLPLESWELVKAERVRAGLTERQFQAALGMRYCGSALYDSCPSRARMSRCADVLDSEKLRAVADDDVFWDRIVAVDPLGEQPVYDATVKGTHNFVADGIAAHNSIEQDADMVVLLHREDAYEKESPRAGEADLIVAKHRNGPTATITVAFQGHYSRFVDMAQT</sequence>
<evidence type="ECO:0000259" key="19">
    <source>
        <dbReference type="PROSITE" id="PS51199"/>
    </source>
</evidence>
<feature type="compositionally biased region" description="Low complexity" evidence="17">
    <location>
        <begin position="15"/>
        <end position="24"/>
    </location>
</feature>
<dbReference type="Gene3D" id="1.10.860.10">
    <property type="entry name" value="DNAb Helicase, Chain A"/>
    <property type="match status" value="1"/>
</dbReference>
<keyword evidence="9 16" id="KW-0067">ATP-binding</keyword>
<dbReference type="InterPro" id="IPR036185">
    <property type="entry name" value="DNA_heli_DnaB-like_N_sf"/>
</dbReference>
<comment type="function">
    <text evidence="13 16">The intein is an endonuclease.</text>
</comment>
<evidence type="ECO:0000256" key="6">
    <source>
        <dbReference type="ARBA" id="ARBA00022801"/>
    </source>
</evidence>
<dbReference type="Pfam" id="PF03796">
    <property type="entry name" value="DnaB_C"/>
    <property type="match status" value="2"/>
</dbReference>
<keyword evidence="11 16" id="KW-0238">DNA-binding</keyword>